<feature type="domain" description="DUF7344" evidence="1">
    <location>
        <begin position="18"/>
        <end position="81"/>
    </location>
</feature>
<comment type="caution">
    <text evidence="2">The sequence shown here is derived from an EMBL/GenBank/DDBJ whole genome shotgun (WGS) entry which is preliminary data.</text>
</comment>
<sequence>MAGTSMARASPETDRIYRLVADDERRTLLGVLADTDRVAVEDLRVAITDDDGDPQHADIRLHHVHLPKLEDADLVRRDDDAVGLTDRGHTVADRVDC</sequence>
<protein>
    <recommendedName>
        <fullName evidence="1">DUF7344 domain-containing protein</fullName>
    </recommendedName>
</protein>
<name>A0A6B0GHM9_9EURY</name>
<dbReference type="Gene3D" id="1.10.10.10">
    <property type="entry name" value="Winged helix-like DNA-binding domain superfamily/Winged helix DNA-binding domain"/>
    <property type="match status" value="1"/>
</dbReference>
<keyword evidence="3" id="KW-1185">Reference proteome</keyword>
<organism evidence="2 3">
    <name type="scientific">Halomarina oriensis</name>
    <dbReference type="NCBI Taxonomy" id="671145"/>
    <lineage>
        <taxon>Archaea</taxon>
        <taxon>Methanobacteriati</taxon>
        <taxon>Methanobacteriota</taxon>
        <taxon>Stenosarchaea group</taxon>
        <taxon>Halobacteria</taxon>
        <taxon>Halobacteriales</taxon>
        <taxon>Natronomonadaceae</taxon>
        <taxon>Halomarina</taxon>
    </lineage>
</organism>
<evidence type="ECO:0000313" key="3">
    <source>
        <dbReference type="Proteomes" id="UP000451471"/>
    </source>
</evidence>
<gene>
    <name evidence="2" type="ORF">GQS65_06970</name>
</gene>
<dbReference type="Pfam" id="PF24035">
    <property type="entry name" value="DUF7344"/>
    <property type="match status" value="1"/>
</dbReference>
<dbReference type="RefSeq" id="WP_158203947.1">
    <property type="nucleotide sequence ID" value="NZ_WSZK01000015.1"/>
</dbReference>
<dbReference type="Proteomes" id="UP000451471">
    <property type="component" value="Unassembled WGS sequence"/>
</dbReference>
<proteinExistence type="predicted"/>
<evidence type="ECO:0000313" key="2">
    <source>
        <dbReference type="EMBL" id="MWG34234.1"/>
    </source>
</evidence>
<dbReference type="AlphaFoldDB" id="A0A6B0GHM9"/>
<dbReference type="EMBL" id="WSZK01000015">
    <property type="protein sequence ID" value="MWG34234.1"/>
    <property type="molecule type" value="Genomic_DNA"/>
</dbReference>
<dbReference type="InterPro" id="IPR036388">
    <property type="entry name" value="WH-like_DNA-bd_sf"/>
</dbReference>
<accession>A0A6B0GHM9</accession>
<evidence type="ECO:0000259" key="1">
    <source>
        <dbReference type="Pfam" id="PF24035"/>
    </source>
</evidence>
<dbReference type="InterPro" id="IPR055768">
    <property type="entry name" value="DUF7344"/>
</dbReference>
<reference evidence="2 3" key="1">
    <citation type="submission" date="2019-12" db="EMBL/GenBank/DDBJ databases">
        <title>Halocatena pleomorpha gen. nov. sp. nov., an extremely halophilic archaeon of family Halobacteriaceae isolated from saltpan soil.</title>
        <authorList>
            <person name="Pal Y."/>
            <person name="Verma A."/>
            <person name="Krishnamurthi S."/>
            <person name="Kumar P."/>
        </authorList>
    </citation>
    <scope>NUCLEOTIDE SEQUENCE [LARGE SCALE GENOMIC DNA]</scope>
    <source>
        <strain evidence="2 3">JCM 16495</strain>
    </source>
</reference>